<dbReference type="PRINTS" id="PR00344">
    <property type="entry name" value="BCTRLSENSOR"/>
</dbReference>
<dbReference type="Pfam" id="PF00512">
    <property type="entry name" value="HisKA"/>
    <property type="match status" value="1"/>
</dbReference>
<dbReference type="Gene3D" id="3.30.565.10">
    <property type="entry name" value="Histidine kinase-like ATPase, C-terminal domain"/>
    <property type="match status" value="1"/>
</dbReference>
<dbReference type="SUPFAM" id="SSF55874">
    <property type="entry name" value="ATPase domain of HSP90 chaperone/DNA topoisomerase II/histidine kinase"/>
    <property type="match status" value="1"/>
</dbReference>
<keyword evidence="9 10" id="KW-0472">Membrane</keyword>
<evidence type="ECO:0000256" key="9">
    <source>
        <dbReference type="ARBA" id="ARBA00023136"/>
    </source>
</evidence>
<evidence type="ECO:0000256" key="5">
    <source>
        <dbReference type="ARBA" id="ARBA00022679"/>
    </source>
</evidence>
<dbReference type="InterPro" id="IPR003594">
    <property type="entry name" value="HATPase_dom"/>
</dbReference>
<dbReference type="InterPro" id="IPR036890">
    <property type="entry name" value="HATPase_C_sf"/>
</dbReference>
<keyword evidence="7 12" id="KW-0418">Kinase</keyword>
<evidence type="ECO:0000256" key="8">
    <source>
        <dbReference type="ARBA" id="ARBA00022989"/>
    </source>
</evidence>
<dbReference type="RefSeq" id="WP_043102049.1">
    <property type="nucleotide sequence ID" value="NZ_JACHET010000001.1"/>
</dbReference>
<dbReference type="PANTHER" id="PTHR45436:SF1">
    <property type="entry name" value="SENSOR PROTEIN QSEC"/>
    <property type="match status" value="1"/>
</dbReference>
<evidence type="ECO:0000256" key="4">
    <source>
        <dbReference type="ARBA" id="ARBA00022553"/>
    </source>
</evidence>
<name>A0A099CUF4_9GAMM</name>
<dbReference type="InterPro" id="IPR036097">
    <property type="entry name" value="HisK_dim/P_sf"/>
</dbReference>
<comment type="caution">
    <text evidence="12">The sequence shown here is derived from an EMBL/GenBank/DDBJ whole genome shotgun (WGS) entry which is preliminary data.</text>
</comment>
<sequence length="420" mass="45927">MHSNAHTLRTGPRALARSLAWLRLSAIAGQCFAIFAVYFWLDMAIPLLSLLVGVGALAVFAAFAAWRLQRTWPLSELECVGHILVDTLVLSYLLYLTGGASNPFITLMVVPIGLSAAALSTAAVLGVAVICGLAYLVLLLWSLPLPPIHTYGFTDFRLLVAGMVVNFIITALLLGVFISRLAQALREQQGEVQRIRERALRDEGILAIATQAASAAHEMNTPLSTMRTLLPELRREHTDDDQLDEDLELLQTQVERCRDSLREMVSFGKAQLSQTPETISMQAFVQRCLERFRLLRPETDVQLTLKAPPEFLLHLQPGLNHALINLLNNAADASASNGHDDVFLDASIHGSWFELAVRDRGPGFADLDTLTGLGYTQKQSGLGLGLALAEATAERMDGELVARNIDGGGEIRLRLPITTY</sequence>
<reference evidence="12 14" key="1">
    <citation type="submission" date="2014-09" db="EMBL/GenBank/DDBJ databases">
        <title>Xanthomonadaceae 3.5X direct submission.</title>
        <authorList>
            <person name="Fang T."/>
            <person name="Wang H."/>
        </authorList>
    </citation>
    <scope>NUCLEOTIDE SEQUENCE [LARGE SCALE GENOMIC DNA]</scope>
    <source>
        <strain evidence="12 14">3.5X</strain>
    </source>
</reference>
<dbReference type="PANTHER" id="PTHR45436">
    <property type="entry name" value="SENSOR HISTIDINE KINASE YKOH"/>
    <property type="match status" value="1"/>
</dbReference>
<comment type="subcellular location">
    <subcellularLocation>
        <location evidence="2">Membrane</location>
    </subcellularLocation>
</comment>
<dbReference type="Gene3D" id="1.10.287.130">
    <property type="match status" value="1"/>
</dbReference>
<evidence type="ECO:0000313" key="13">
    <source>
        <dbReference type="EMBL" id="MBB6185543.1"/>
    </source>
</evidence>
<dbReference type="STRING" id="1543381.LF63_0111785"/>
<gene>
    <name evidence="13" type="ORF">HNQ86_002888</name>
    <name evidence="12" type="ORF">LF63_0111785</name>
</gene>
<keyword evidence="6 10" id="KW-0812">Transmembrane</keyword>
<evidence type="ECO:0000259" key="11">
    <source>
        <dbReference type="PROSITE" id="PS50109"/>
    </source>
</evidence>
<organism evidence="12 14">
    <name type="scientific">Oleiagrimonas soli</name>
    <dbReference type="NCBI Taxonomy" id="1543381"/>
    <lineage>
        <taxon>Bacteria</taxon>
        <taxon>Pseudomonadati</taxon>
        <taxon>Pseudomonadota</taxon>
        <taxon>Gammaproteobacteria</taxon>
        <taxon>Lysobacterales</taxon>
        <taxon>Rhodanobacteraceae</taxon>
        <taxon>Oleiagrimonas</taxon>
    </lineage>
</organism>
<feature type="transmembrane region" description="Helical" evidence="10">
    <location>
        <begin position="158"/>
        <end position="178"/>
    </location>
</feature>
<dbReference type="EC" id="2.7.13.3" evidence="3"/>
<dbReference type="Pfam" id="PF02518">
    <property type="entry name" value="HATPase_c"/>
    <property type="match status" value="1"/>
</dbReference>
<keyword evidence="4" id="KW-0597">Phosphoprotein</keyword>
<evidence type="ECO:0000313" key="15">
    <source>
        <dbReference type="Proteomes" id="UP000560000"/>
    </source>
</evidence>
<feature type="transmembrane region" description="Helical" evidence="10">
    <location>
        <begin position="104"/>
        <end position="137"/>
    </location>
</feature>
<accession>A0A099CUF4</accession>
<keyword evidence="5 13" id="KW-0808">Transferase</keyword>
<dbReference type="GO" id="GO:0005886">
    <property type="term" value="C:plasma membrane"/>
    <property type="evidence" value="ECO:0007669"/>
    <property type="project" value="TreeGrafter"/>
</dbReference>
<dbReference type="PROSITE" id="PS50109">
    <property type="entry name" value="HIS_KIN"/>
    <property type="match status" value="1"/>
</dbReference>
<comment type="catalytic activity">
    <reaction evidence="1">
        <text>ATP + protein L-histidine = ADP + protein N-phospho-L-histidine.</text>
        <dbReference type="EC" id="2.7.13.3"/>
    </reaction>
</comment>
<feature type="transmembrane region" description="Helical" evidence="10">
    <location>
        <begin position="21"/>
        <end position="41"/>
    </location>
</feature>
<evidence type="ECO:0000313" key="12">
    <source>
        <dbReference type="EMBL" id="KGI77262.1"/>
    </source>
</evidence>
<evidence type="ECO:0000256" key="6">
    <source>
        <dbReference type="ARBA" id="ARBA00022692"/>
    </source>
</evidence>
<evidence type="ECO:0000256" key="3">
    <source>
        <dbReference type="ARBA" id="ARBA00012438"/>
    </source>
</evidence>
<reference evidence="13 15" key="2">
    <citation type="submission" date="2020-08" db="EMBL/GenBank/DDBJ databases">
        <title>Genomic Encyclopedia of Type Strains, Phase IV (KMG-IV): sequencing the most valuable type-strain genomes for metagenomic binning, comparative biology and taxonomic classification.</title>
        <authorList>
            <person name="Goeker M."/>
        </authorList>
    </citation>
    <scope>NUCLEOTIDE SEQUENCE [LARGE SCALE GENOMIC DNA]</scope>
    <source>
        <strain evidence="13 15">DSM 107085</strain>
    </source>
</reference>
<dbReference type="InterPro" id="IPR005467">
    <property type="entry name" value="His_kinase_dom"/>
</dbReference>
<evidence type="ECO:0000256" key="2">
    <source>
        <dbReference type="ARBA" id="ARBA00004370"/>
    </source>
</evidence>
<dbReference type="InterPro" id="IPR050428">
    <property type="entry name" value="TCS_sensor_his_kinase"/>
</dbReference>
<feature type="domain" description="Histidine kinase" evidence="11">
    <location>
        <begin position="214"/>
        <end position="419"/>
    </location>
</feature>
<evidence type="ECO:0000256" key="10">
    <source>
        <dbReference type="SAM" id="Phobius"/>
    </source>
</evidence>
<dbReference type="Proteomes" id="UP000029708">
    <property type="component" value="Unassembled WGS sequence"/>
</dbReference>
<evidence type="ECO:0000256" key="7">
    <source>
        <dbReference type="ARBA" id="ARBA00022777"/>
    </source>
</evidence>
<evidence type="ECO:0000313" key="14">
    <source>
        <dbReference type="Proteomes" id="UP000029708"/>
    </source>
</evidence>
<dbReference type="EMBL" id="JROI01000013">
    <property type="protein sequence ID" value="KGI77262.1"/>
    <property type="molecule type" value="Genomic_DNA"/>
</dbReference>
<dbReference type="SMART" id="SM00388">
    <property type="entry name" value="HisKA"/>
    <property type="match status" value="1"/>
</dbReference>
<dbReference type="SUPFAM" id="SSF47384">
    <property type="entry name" value="Homodimeric domain of signal transducing histidine kinase"/>
    <property type="match status" value="1"/>
</dbReference>
<dbReference type="InterPro" id="IPR004358">
    <property type="entry name" value="Sig_transdc_His_kin-like_C"/>
</dbReference>
<protein>
    <recommendedName>
        <fullName evidence="3">histidine kinase</fullName>
        <ecNumber evidence="3">2.7.13.3</ecNumber>
    </recommendedName>
</protein>
<dbReference type="Proteomes" id="UP000560000">
    <property type="component" value="Unassembled WGS sequence"/>
</dbReference>
<dbReference type="EMBL" id="JACHET010000001">
    <property type="protein sequence ID" value="MBB6185543.1"/>
    <property type="molecule type" value="Genomic_DNA"/>
</dbReference>
<dbReference type="AlphaFoldDB" id="A0A099CUF4"/>
<dbReference type="InterPro" id="IPR003661">
    <property type="entry name" value="HisK_dim/P_dom"/>
</dbReference>
<proteinExistence type="predicted"/>
<feature type="transmembrane region" description="Helical" evidence="10">
    <location>
        <begin position="47"/>
        <end position="68"/>
    </location>
</feature>
<dbReference type="GO" id="GO:0000155">
    <property type="term" value="F:phosphorelay sensor kinase activity"/>
    <property type="evidence" value="ECO:0007669"/>
    <property type="project" value="InterPro"/>
</dbReference>
<keyword evidence="14" id="KW-1185">Reference proteome</keyword>
<keyword evidence="8 10" id="KW-1133">Transmembrane helix</keyword>
<dbReference type="HOGENOM" id="CLU_046130_1_1_6"/>
<dbReference type="SMART" id="SM00387">
    <property type="entry name" value="HATPase_c"/>
    <property type="match status" value="1"/>
</dbReference>
<feature type="transmembrane region" description="Helical" evidence="10">
    <location>
        <begin position="80"/>
        <end position="98"/>
    </location>
</feature>
<evidence type="ECO:0000256" key="1">
    <source>
        <dbReference type="ARBA" id="ARBA00000085"/>
    </source>
</evidence>